<proteinExistence type="predicted"/>
<dbReference type="SUPFAM" id="SSF51182">
    <property type="entry name" value="RmlC-like cupins"/>
    <property type="match status" value="1"/>
</dbReference>
<feature type="domain" description="(S)-ureidoglycine aminohydrolase cupin" evidence="1">
    <location>
        <begin position="39"/>
        <end position="112"/>
    </location>
</feature>
<gene>
    <name evidence="2" type="ORF">C7449_10586</name>
</gene>
<dbReference type="Pfam" id="PF05899">
    <property type="entry name" value="Cupin_3"/>
    <property type="match status" value="1"/>
</dbReference>
<dbReference type="EMBL" id="PZZZ01000005">
    <property type="protein sequence ID" value="PTM94187.1"/>
    <property type="molecule type" value="Genomic_DNA"/>
</dbReference>
<dbReference type="RefSeq" id="WP_108003303.1">
    <property type="nucleotide sequence ID" value="NZ_JBHEEX010000003.1"/>
</dbReference>
<dbReference type="AlphaFoldDB" id="A0A2T5B5B9"/>
<keyword evidence="3" id="KW-1185">Reference proteome</keyword>
<sequence length="119" mass="12930">MISFENFGDLLGLNLGAPAPKPTAIGGDPQEASVSLWKSPDGKMQTGVWECTPGRFTADRSQQSEICHILTGRVTLHNGDGTSRDIGAGEMFVLPLGWRGEWTIHEKTRKIYTMVEAGV</sequence>
<dbReference type="Proteomes" id="UP000241247">
    <property type="component" value="Unassembled WGS sequence"/>
</dbReference>
<dbReference type="OrthoDB" id="9799053at2"/>
<evidence type="ECO:0000313" key="3">
    <source>
        <dbReference type="Proteomes" id="UP000241247"/>
    </source>
</evidence>
<dbReference type="InterPro" id="IPR011051">
    <property type="entry name" value="RmlC_Cupin_sf"/>
</dbReference>
<evidence type="ECO:0000259" key="1">
    <source>
        <dbReference type="Pfam" id="PF05899"/>
    </source>
</evidence>
<organism evidence="2 3">
    <name type="scientific">Mycoplana dimorpha</name>
    <dbReference type="NCBI Taxonomy" id="28320"/>
    <lineage>
        <taxon>Bacteria</taxon>
        <taxon>Pseudomonadati</taxon>
        <taxon>Pseudomonadota</taxon>
        <taxon>Alphaproteobacteria</taxon>
        <taxon>Hyphomicrobiales</taxon>
        <taxon>Rhizobiaceae</taxon>
        <taxon>Mycoplana</taxon>
    </lineage>
</organism>
<dbReference type="Gene3D" id="2.60.120.10">
    <property type="entry name" value="Jelly Rolls"/>
    <property type="match status" value="1"/>
</dbReference>
<dbReference type="InterPro" id="IPR014710">
    <property type="entry name" value="RmlC-like_jellyroll"/>
</dbReference>
<dbReference type="PANTHER" id="PTHR40943">
    <property type="entry name" value="CYTOPLASMIC PROTEIN-RELATED"/>
    <property type="match status" value="1"/>
</dbReference>
<dbReference type="CDD" id="cd02227">
    <property type="entry name" value="cupin_TM1112-like"/>
    <property type="match status" value="1"/>
</dbReference>
<name>A0A2T5B5B9_MYCDI</name>
<protein>
    <recommendedName>
        <fullName evidence="1">(S)-ureidoglycine aminohydrolase cupin domain-containing protein</fullName>
    </recommendedName>
</protein>
<accession>A0A2T5B5B9</accession>
<dbReference type="InterPro" id="IPR008579">
    <property type="entry name" value="UGlyAH_Cupin_dom"/>
</dbReference>
<reference evidence="2 3" key="1">
    <citation type="submission" date="2018-04" db="EMBL/GenBank/DDBJ databases">
        <title>Genomic Encyclopedia of Type Strains, Phase IV (KMG-IV): sequencing the most valuable type-strain genomes for metagenomic binning, comparative biology and taxonomic classification.</title>
        <authorList>
            <person name="Goeker M."/>
        </authorList>
    </citation>
    <scope>NUCLEOTIDE SEQUENCE [LARGE SCALE GENOMIC DNA]</scope>
    <source>
        <strain evidence="2 3">DSM 7138</strain>
    </source>
</reference>
<comment type="caution">
    <text evidence="2">The sequence shown here is derived from an EMBL/GenBank/DDBJ whole genome shotgun (WGS) entry which is preliminary data.</text>
</comment>
<dbReference type="PANTHER" id="PTHR40943:SF1">
    <property type="entry name" value="CYTOPLASMIC PROTEIN"/>
    <property type="match status" value="1"/>
</dbReference>
<evidence type="ECO:0000313" key="2">
    <source>
        <dbReference type="EMBL" id="PTM94187.1"/>
    </source>
</evidence>